<keyword evidence="3" id="KW-1185">Reference proteome</keyword>
<feature type="transmembrane region" description="Helical" evidence="1">
    <location>
        <begin position="124"/>
        <end position="141"/>
    </location>
</feature>
<evidence type="ECO:0000313" key="2">
    <source>
        <dbReference type="EMBL" id="SHK59431.1"/>
    </source>
</evidence>
<feature type="transmembrane region" description="Helical" evidence="1">
    <location>
        <begin position="298"/>
        <end position="320"/>
    </location>
</feature>
<feature type="transmembrane region" description="Helical" evidence="1">
    <location>
        <begin position="89"/>
        <end position="112"/>
    </location>
</feature>
<reference evidence="2 3" key="1">
    <citation type="submission" date="2016-11" db="EMBL/GenBank/DDBJ databases">
        <authorList>
            <person name="Jaros S."/>
            <person name="Januszkiewicz K."/>
            <person name="Wedrychowicz H."/>
        </authorList>
    </citation>
    <scope>NUCLEOTIDE SEQUENCE [LARGE SCALE GENOMIC DNA]</scope>
    <source>
        <strain evidence="2 3">DSM 15480</strain>
    </source>
</reference>
<dbReference type="PROSITE" id="PS51257">
    <property type="entry name" value="PROKAR_LIPOPROTEIN"/>
    <property type="match status" value="1"/>
</dbReference>
<feature type="transmembrane region" description="Helical" evidence="1">
    <location>
        <begin position="186"/>
        <end position="205"/>
    </location>
</feature>
<keyword evidence="1" id="KW-1133">Transmembrane helix</keyword>
<dbReference type="Pfam" id="PF04143">
    <property type="entry name" value="Sulf_transp"/>
    <property type="match status" value="1"/>
</dbReference>
<feature type="transmembrane region" description="Helical" evidence="1">
    <location>
        <begin position="265"/>
        <end position="286"/>
    </location>
</feature>
<dbReference type="Proteomes" id="UP000184301">
    <property type="component" value="Unassembled WGS sequence"/>
</dbReference>
<feature type="transmembrane region" description="Helical" evidence="1">
    <location>
        <begin position="161"/>
        <end position="180"/>
    </location>
</feature>
<feature type="transmembrane region" description="Helical" evidence="1">
    <location>
        <begin position="226"/>
        <end position="245"/>
    </location>
</feature>
<organism evidence="2 3">
    <name type="scientific">Hespellia stercorisuis DSM 15480</name>
    <dbReference type="NCBI Taxonomy" id="1121950"/>
    <lineage>
        <taxon>Bacteria</taxon>
        <taxon>Bacillati</taxon>
        <taxon>Bacillota</taxon>
        <taxon>Clostridia</taxon>
        <taxon>Lachnospirales</taxon>
        <taxon>Lachnospiraceae</taxon>
        <taxon>Hespellia</taxon>
    </lineage>
</organism>
<dbReference type="EMBL" id="FQZY01000062">
    <property type="protein sequence ID" value="SHK59431.1"/>
    <property type="molecule type" value="Genomic_DNA"/>
</dbReference>
<feature type="transmembrane region" description="Helical" evidence="1">
    <location>
        <begin position="57"/>
        <end position="77"/>
    </location>
</feature>
<proteinExistence type="predicted"/>
<dbReference type="AlphaFoldDB" id="A0A1M6TR30"/>
<dbReference type="InterPro" id="IPR007272">
    <property type="entry name" value="Sulf_transp_TsuA/YedE"/>
</dbReference>
<dbReference type="InterPro" id="IPR026366">
    <property type="entry name" value="Seleno_YedE"/>
</dbReference>
<evidence type="ECO:0000313" key="3">
    <source>
        <dbReference type="Proteomes" id="UP000184301"/>
    </source>
</evidence>
<evidence type="ECO:0000256" key="1">
    <source>
        <dbReference type="SAM" id="Phobius"/>
    </source>
</evidence>
<sequence>MNLSDSKKKLALAGVVCGLVAACLAYFGNPANMAFCIACFVRDMTGALGMHQAEAVMYARPEIIGLVLGAFLISFATKEYRATAGSSPMIRFILGIVIMVGSLIFLGCPLRMVIRMSAGDLNAWIALIGFVLGVATGTFALKKGFSLGRAHETNKESGMVLPVLMVGVLILLTCTSLLKASEMGPGSLHAPIIMSLIGGLIFGAFAQKSRMCFAGGIRDVILMKNFDLLTVIGGLFVVMLIFNLATGRFIVGFNTPGIIAHSDHLWNILGMYAVGFAAVLAGGCPLRQLILAGQGSSDSAVTVLGLFFGAALCHNLGLASSGTALNAETKELVAGAVTTNGKVACIICIIACFIIAFTNKREAAK</sequence>
<dbReference type="STRING" id="1121950.SAMN02745243_03297"/>
<feature type="transmembrane region" description="Helical" evidence="1">
    <location>
        <begin position="332"/>
        <end position="357"/>
    </location>
</feature>
<name>A0A1M6TR30_9FIRM</name>
<keyword evidence="1" id="KW-0472">Membrane</keyword>
<dbReference type="OrthoDB" id="3190590at2"/>
<dbReference type="NCBIfam" id="TIGR04112">
    <property type="entry name" value="seleno_YedE"/>
    <property type="match status" value="1"/>
</dbReference>
<accession>A0A1M6TR30</accession>
<gene>
    <name evidence="2" type="ORF">SAMN02745243_03297</name>
</gene>
<protein>
    <submittedName>
        <fullName evidence="2">Uncharacterized protein</fullName>
    </submittedName>
</protein>
<dbReference type="RefSeq" id="WP_073112470.1">
    <property type="nucleotide sequence ID" value="NZ_FQZY01000062.1"/>
</dbReference>
<keyword evidence="1" id="KW-0812">Transmembrane</keyword>